<dbReference type="OrthoDB" id="9815923at2"/>
<dbReference type="SUPFAM" id="SSF53448">
    <property type="entry name" value="Nucleotide-diphospho-sugar transferases"/>
    <property type="match status" value="1"/>
</dbReference>
<dbReference type="EMBL" id="CP003346">
    <property type="protein sequence ID" value="AGA76357.1"/>
    <property type="molecule type" value="Genomic_DNA"/>
</dbReference>
<dbReference type="InterPro" id="IPR050834">
    <property type="entry name" value="Glycosyltransf_2"/>
</dbReference>
<dbReference type="RefSeq" id="WP_015263925.1">
    <property type="nucleotide sequence ID" value="NC_019904.1"/>
</dbReference>
<dbReference type="GO" id="GO:0016740">
    <property type="term" value="F:transferase activity"/>
    <property type="evidence" value="ECO:0007669"/>
    <property type="project" value="UniProtKB-KW"/>
</dbReference>
<dbReference type="Gene3D" id="3.90.550.10">
    <property type="entry name" value="Spore Coat Polysaccharide Biosynthesis Protein SpsA, Chain A"/>
    <property type="match status" value="1"/>
</dbReference>
<dbReference type="InterPro" id="IPR001173">
    <property type="entry name" value="Glyco_trans_2-like"/>
</dbReference>
<dbReference type="Proteomes" id="UP000010796">
    <property type="component" value="Chromosome"/>
</dbReference>
<evidence type="ECO:0000313" key="5">
    <source>
        <dbReference type="Proteomes" id="UP000010796"/>
    </source>
</evidence>
<dbReference type="eggNOG" id="COG1216">
    <property type="taxonomic scope" value="Bacteria"/>
</dbReference>
<keyword evidence="5" id="KW-1185">Reference proteome</keyword>
<proteinExistence type="predicted"/>
<dbReference type="PANTHER" id="PTHR43685">
    <property type="entry name" value="GLYCOSYLTRANSFERASE"/>
    <property type="match status" value="1"/>
</dbReference>
<evidence type="ECO:0000256" key="1">
    <source>
        <dbReference type="ARBA" id="ARBA00022679"/>
    </source>
</evidence>
<dbReference type="InterPro" id="IPR029044">
    <property type="entry name" value="Nucleotide-diphossugar_trans"/>
</dbReference>
<gene>
    <name evidence="4" type="ordered locus">Echvi_0054</name>
</gene>
<dbReference type="Pfam" id="PF00535">
    <property type="entry name" value="Glycos_transf_2"/>
    <property type="match status" value="1"/>
</dbReference>
<feature type="domain" description="Galactosyltransferase C-terminal" evidence="3">
    <location>
        <begin position="185"/>
        <end position="247"/>
    </location>
</feature>
<dbReference type="Pfam" id="PF02709">
    <property type="entry name" value="Glyco_transf_7C"/>
    <property type="match status" value="1"/>
</dbReference>
<organism evidence="4 5">
    <name type="scientific">Echinicola vietnamensis (strain DSM 17526 / LMG 23754 / KMM 6221)</name>
    <dbReference type="NCBI Taxonomy" id="926556"/>
    <lineage>
        <taxon>Bacteria</taxon>
        <taxon>Pseudomonadati</taxon>
        <taxon>Bacteroidota</taxon>
        <taxon>Cytophagia</taxon>
        <taxon>Cytophagales</taxon>
        <taxon>Cyclobacteriaceae</taxon>
        <taxon>Echinicola</taxon>
    </lineage>
</organism>
<evidence type="ECO:0000313" key="4">
    <source>
        <dbReference type="EMBL" id="AGA76357.1"/>
    </source>
</evidence>
<dbReference type="HOGENOM" id="CLU_025996_24_0_10"/>
<evidence type="ECO:0000259" key="2">
    <source>
        <dbReference type="Pfam" id="PF00535"/>
    </source>
</evidence>
<dbReference type="PANTHER" id="PTHR43685:SF3">
    <property type="entry name" value="SLR2126 PROTEIN"/>
    <property type="match status" value="1"/>
</dbReference>
<evidence type="ECO:0000259" key="3">
    <source>
        <dbReference type="Pfam" id="PF02709"/>
    </source>
</evidence>
<dbReference type="STRING" id="926556.Echvi_0054"/>
<dbReference type="KEGG" id="evi:Echvi_0054"/>
<name>L0FST6_ECHVK</name>
<protein>
    <submittedName>
        <fullName evidence="4">Glycosyl transferase</fullName>
    </submittedName>
</protein>
<accession>L0FST6</accession>
<reference evidence="5" key="1">
    <citation type="submission" date="2012-02" db="EMBL/GenBank/DDBJ databases">
        <title>The complete genome of Echinicola vietnamensis DSM 17526.</title>
        <authorList>
            <person name="Lucas S."/>
            <person name="Copeland A."/>
            <person name="Lapidus A."/>
            <person name="Glavina del Rio T."/>
            <person name="Dalin E."/>
            <person name="Tice H."/>
            <person name="Bruce D."/>
            <person name="Goodwin L."/>
            <person name="Pitluck S."/>
            <person name="Peters L."/>
            <person name="Ovchinnikova G."/>
            <person name="Teshima H."/>
            <person name="Kyrpides N."/>
            <person name="Mavromatis K."/>
            <person name="Ivanova N."/>
            <person name="Brettin T."/>
            <person name="Detter J.C."/>
            <person name="Han C."/>
            <person name="Larimer F."/>
            <person name="Land M."/>
            <person name="Hauser L."/>
            <person name="Markowitz V."/>
            <person name="Cheng J.-F."/>
            <person name="Hugenholtz P."/>
            <person name="Woyke T."/>
            <person name="Wu D."/>
            <person name="Brambilla E."/>
            <person name="Klenk H.-P."/>
            <person name="Eisen J.A."/>
        </authorList>
    </citation>
    <scope>NUCLEOTIDE SEQUENCE [LARGE SCALE GENOMIC DNA]</scope>
    <source>
        <strain evidence="5">DSM 17526 / LMG 23754 / KMM 6221</strain>
    </source>
</reference>
<dbReference type="AlphaFoldDB" id="L0FST6"/>
<feature type="domain" description="Glycosyltransferase 2-like" evidence="2">
    <location>
        <begin position="13"/>
        <end position="131"/>
    </location>
</feature>
<keyword evidence="1 4" id="KW-0808">Transferase</keyword>
<sequence>MMHTIKDELKATLIISVYKNTTFLKAVLDSLAGQTDNRFEVIISEDGNADEMRDFVQGYSFSHPVQHLSREDKGWQKNQALNEAIRAANTDWLVFIDGDCVLHPRFMEFHIQKAKPDTILAGKRIKLDPETSQLLLEGTVNPTEMNAYLRKHFKKIKERGGEFVEEGFFISPNGLVGRVMGTRKMRHLKGCNMSFHKEAIYAINGFDEAYTRPAVGEDADLLWRFKGIGYQLGSVRNLAVQYHLYHKESWTDQEENLRIMQDNMAAKKFVCKQGLVKNK</sequence>
<dbReference type="InterPro" id="IPR027791">
    <property type="entry name" value="Galactosyl_T_C"/>
</dbReference>